<keyword evidence="8 12" id="KW-0460">Magnesium</keyword>
<comment type="subcellular location">
    <subcellularLocation>
        <location evidence="12">Cytoplasm</location>
    </subcellularLocation>
</comment>
<evidence type="ECO:0000256" key="9">
    <source>
        <dbReference type="ARBA" id="ARBA00023125"/>
    </source>
</evidence>
<keyword evidence="5 12" id="KW-0255">Endonuclease</keyword>
<keyword evidence="2 12" id="KW-0963">Cytoplasm</keyword>
<evidence type="ECO:0000256" key="7">
    <source>
        <dbReference type="ARBA" id="ARBA00022801"/>
    </source>
</evidence>
<evidence type="ECO:0000256" key="5">
    <source>
        <dbReference type="ARBA" id="ARBA00022759"/>
    </source>
</evidence>
<comment type="similarity">
    <text evidence="1 12">Belongs to the RuvC family.</text>
</comment>
<comment type="catalytic activity">
    <reaction evidence="12">
        <text>Endonucleolytic cleavage at a junction such as a reciprocal single-stranded crossover between two homologous DNA duplexes (Holliday junction).</text>
        <dbReference type="EC" id="3.1.21.10"/>
    </reaction>
</comment>
<keyword evidence="9 12" id="KW-0238">DNA-binding</keyword>
<accession>A0ABY2AIM3</accession>
<dbReference type="EMBL" id="SJXE01000012">
    <property type="protein sequence ID" value="TCI01515.1"/>
    <property type="molecule type" value="Genomic_DNA"/>
</dbReference>
<feature type="binding site" evidence="12">
    <location>
        <position position="67"/>
    </location>
    <ligand>
        <name>Mg(2+)</name>
        <dbReference type="ChEBI" id="CHEBI:18420"/>
        <label>2</label>
    </ligand>
</feature>
<reference evidence="14 15" key="1">
    <citation type="submission" date="2019-02" db="EMBL/GenBank/DDBJ databases">
        <title>Corallincola luteus sp. nov., a marine bacterium isolated from surface sediment of Bohai Sea in China.</title>
        <authorList>
            <person name="Ren Q."/>
        </authorList>
    </citation>
    <scope>NUCLEOTIDE SEQUENCE [LARGE SCALE GENOMIC DNA]</scope>
    <source>
        <strain evidence="14 15">DASS28</strain>
    </source>
</reference>
<feature type="binding site" evidence="12">
    <location>
        <position position="139"/>
    </location>
    <ligand>
        <name>Mg(2+)</name>
        <dbReference type="ChEBI" id="CHEBI:18420"/>
        <label>1</label>
    </ligand>
</feature>
<feature type="active site" evidence="12">
    <location>
        <position position="8"/>
    </location>
</feature>
<evidence type="ECO:0000256" key="11">
    <source>
        <dbReference type="ARBA" id="ARBA00023204"/>
    </source>
</evidence>
<dbReference type="RefSeq" id="WP_131417273.1">
    <property type="nucleotide sequence ID" value="NZ_SJXE01000012.1"/>
</dbReference>
<evidence type="ECO:0000256" key="3">
    <source>
        <dbReference type="ARBA" id="ARBA00022722"/>
    </source>
</evidence>
<dbReference type="SUPFAM" id="SSF53098">
    <property type="entry name" value="Ribonuclease H-like"/>
    <property type="match status" value="1"/>
</dbReference>
<dbReference type="Proteomes" id="UP000292554">
    <property type="component" value="Unassembled WGS sequence"/>
</dbReference>
<dbReference type="InterPro" id="IPR020563">
    <property type="entry name" value="X-over_junc_endoDNase_Mg_BS"/>
</dbReference>
<evidence type="ECO:0000256" key="4">
    <source>
        <dbReference type="ARBA" id="ARBA00022723"/>
    </source>
</evidence>
<feature type="active site" evidence="12">
    <location>
        <position position="139"/>
    </location>
</feature>
<evidence type="ECO:0000256" key="6">
    <source>
        <dbReference type="ARBA" id="ARBA00022763"/>
    </source>
</evidence>
<dbReference type="GO" id="GO:0016787">
    <property type="term" value="F:hydrolase activity"/>
    <property type="evidence" value="ECO:0007669"/>
    <property type="project" value="UniProtKB-KW"/>
</dbReference>
<organism evidence="14 15">
    <name type="scientific">Corallincola luteus</name>
    <dbReference type="NCBI Taxonomy" id="1775177"/>
    <lineage>
        <taxon>Bacteria</taxon>
        <taxon>Pseudomonadati</taxon>
        <taxon>Pseudomonadota</taxon>
        <taxon>Gammaproteobacteria</taxon>
        <taxon>Alteromonadales</taxon>
        <taxon>Psychromonadaceae</taxon>
        <taxon>Corallincola</taxon>
    </lineage>
</organism>
<keyword evidence="11 12" id="KW-0234">DNA repair</keyword>
<dbReference type="InterPro" id="IPR002176">
    <property type="entry name" value="X-over_junc_endoDNase_RuvC"/>
</dbReference>
<name>A0ABY2AIM3_9GAMM</name>
<evidence type="ECO:0000256" key="12">
    <source>
        <dbReference type="HAMAP-Rule" id="MF_00034"/>
    </source>
</evidence>
<dbReference type="PANTHER" id="PTHR30194:SF3">
    <property type="entry name" value="CROSSOVER JUNCTION ENDODEOXYRIBONUCLEASE RUVC"/>
    <property type="match status" value="1"/>
</dbReference>
<keyword evidence="3 12" id="KW-0540">Nuclease</keyword>
<comment type="subunit">
    <text evidence="12">Homodimer which binds Holliday junction (HJ) DNA. The HJ becomes 2-fold symmetrical on binding to RuvC with unstacked arms; it has a different conformation from HJ DNA in complex with RuvA. In the full resolvosome a probable DNA-RuvA(4)-RuvB(12)-RuvC(2) complex forms which resolves the HJ.</text>
</comment>
<evidence type="ECO:0000313" key="15">
    <source>
        <dbReference type="Proteomes" id="UP000292554"/>
    </source>
</evidence>
<evidence type="ECO:0000313" key="14">
    <source>
        <dbReference type="EMBL" id="TCI01515.1"/>
    </source>
</evidence>
<feature type="active site" evidence="12">
    <location>
        <position position="67"/>
    </location>
</feature>
<dbReference type="PANTHER" id="PTHR30194">
    <property type="entry name" value="CROSSOVER JUNCTION ENDODEOXYRIBONUCLEASE RUVC"/>
    <property type="match status" value="1"/>
</dbReference>
<comment type="cofactor">
    <cofactor evidence="12">
        <name>Mg(2+)</name>
        <dbReference type="ChEBI" id="CHEBI:18420"/>
    </cofactor>
    <text evidence="12">Binds 2 Mg(2+) ion per subunit.</text>
</comment>
<evidence type="ECO:0000256" key="10">
    <source>
        <dbReference type="ARBA" id="ARBA00023172"/>
    </source>
</evidence>
<protein>
    <recommendedName>
        <fullName evidence="12 13">Crossover junction endodeoxyribonuclease RuvC</fullName>
        <ecNumber evidence="12 13">3.1.21.10</ecNumber>
    </recommendedName>
    <alternativeName>
        <fullName evidence="12">Holliday junction nuclease RuvC</fullName>
    </alternativeName>
    <alternativeName>
        <fullName evidence="12">Holliday junction resolvase RuvC</fullName>
    </alternativeName>
</protein>
<evidence type="ECO:0000256" key="8">
    <source>
        <dbReference type="ARBA" id="ARBA00022842"/>
    </source>
</evidence>
<feature type="binding site" evidence="12">
    <location>
        <position position="8"/>
    </location>
    <ligand>
        <name>Mg(2+)</name>
        <dbReference type="ChEBI" id="CHEBI:18420"/>
        <label>1</label>
    </ligand>
</feature>
<dbReference type="InterPro" id="IPR036397">
    <property type="entry name" value="RNaseH_sf"/>
</dbReference>
<dbReference type="NCBIfam" id="TIGR00228">
    <property type="entry name" value="ruvC"/>
    <property type="match status" value="1"/>
</dbReference>
<proteinExistence type="inferred from homology"/>
<evidence type="ECO:0000256" key="2">
    <source>
        <dbReference type="ARBA" id="ARBA00022490"/>
    </source>
</evidence>
<dbReference type="EC" id="3.1.21.10" evidence="12 13"/>
<keyword evidence="4 12" id="KW-0479">Metal-binding</keyword>
<evidence type="ECO:0000256" key="13">
    <source>
        <dbReference type="NCBIfam" id="TIGR00228"/>
    </source>
</evidence>
<sequence>MSIILGIDPGSRITGYGVIKQLGAKFSYLGSGCIRITAPELPERLRIIHDGVSELIQQFQPDEFAIERVFMARNADSALKLGQARGAAIVAAACRDIPVYEYSAREVKQAVVGTGGADKTQVQHMVKQILLLPATPQADAADALAIALCHSHTRQSLIAMSGKVSGQARGRWR</sequence>
<dbReference type="InterPro" id="IPR012337">
    <property type="entry name" value="RNaseH-like_sf"/>
</dbReference>
<dbReference type="HAMAP" id="MF_00034">
    <property type="entry name" value="RuvC"/>
    <property type="match status" value="1"/>
</dbReference>
<keyword evidence="15" id="KW-1185">Reference proteome</keyword>
<dbReference type="PROSITE" id="PS01321">
    <property type="entry name" value="RUVC"/>
    <property type="match status" value="1"/>
</dbReference>
<gene>
    <name evidence="12 14" type="primary">ruvC</name>
    <name evidence="14" type="ORF">EZV61_17525</name>
</gene>
<keyword evidence="10 12" id="KW-0233">DNA recombination</keyword>
<dbReference type="CDD" id="cd16962">
    <property type="entry name" value="RuvC"/>
    <property type="match status" value="1"/>
</dbReference>
<comment type="caution">
    <text evidence="14">The sequence shown here is derived from an EMBL/GenBank/DDBJ whole genome shotgun (WGS) entry which is preliminary data.</text>
</comment>
<keyword evidence="6 12" id="KW-0227">DNA damage</keyword>
<dbReference type="PRINTS" id="PR00696">
    <property type="entry name" value="RSOLVASERUVC"/>
</dbReference>
<comment type="function">
    <text evidence="12">The RuvA-RuvB-RuvC complex processes Holliday junction (HJ) DNA during genetic recombination and DNA repair. Endonuclease that resolves HJ intermediates. Cleaves cruciform DNA by making single-stranded nicks across the HJ at symmetrical positions within the homologous arms, yielding a 5'-phosphate and a 3'-hydroxyl group; requires a central core of homology in the junction. The consensus cleavage sequence is 5'-(A/T)TT(C/G)-3'. Cleavage occurs on the 3'-side of the TT dinucleotide at the point of strand exchange. HJ branch migration catalyzed by RuvA-RuvB allows RuvC to scan DNA until it finds its consensus sequence, where it cleaves and resolves the cruciform DNA.</text>
</comment>
<dbReference type="Gene3D" id="3.30.420.10">
    <property type="entry name" value="Ribonuclease H-like superfamily/Ribonuclease H"/>
    <property type="match status" value="1"/>
</dbReference>
<evidence type="ECO:0000256" key="1">
    <source>
        <dbReference type="ARBA" id="ARBA00009518"/>
    </source>
</evidence>
<keyword evidence="7 12" id="KW-0378">Hydrolase</keyword>
<dbReference type="Pfam" id="PF02075">
    <property type="entry name" value="RuvC"/>
    <property type="match status" value="1"/>
</dbReference>